<evidence type="ECO:0000259" key="5">
    <source>
        <dbReference type="PROSITE" id="PS50931"/>
    </source>
</evidence>
<dbReference type="InterPro" id="IPR000847">
    <property type="entry name" value="LysR_HTH_N"/>
</dbReference>
<dbReference type="GO" id="GO:0003677">
    <property type="term" value="F:DNA binding"/>
    <property type="evidence" value="ECO:0007669"/>
    <property type="project" value="UniProtKB-KW"/>
</dbReference>
<dbReference type="GO" id="GO:0032993">
    <property type="term" value="C:protein-DNA complex"/>
    <property type="evidence" value="ECO:0007669"/>
    <property type="project" value="TreeGrafter"/>
</dbReference>
<dbReference type="Proteomes" id="UP000824024">
    <property type="component" value="Unassembled WGS sequence"/>
</dbReference>
<dbReference type="PRINTS" id="PR00039">
    <property type="entry name" value="HTHLYSR"/>
</dbReference>
<keyword evidence="4" id="KW-0804">Transcription</keyword>
<accession>A0A9D2D0Y7</accession>
<evidence type="ECO:0000256" key="4">
    <source>
        <dbReference type="ARBA" id="ARBA00023163"/>
    </source>
</evidence>
<evidence type="ECO:0000256" key="2">
    <source>
        <dbReference type="ARBA" id="ARBA00023015"/>
    </source>
</evidence>
<dbReference type="SUPFAM" id="SSF46785">
    <property type="entry name" value="Winged helix' DNA-binding domain"/>
    <property type="match status" value="1"/>
</dbReference>
<comment type="caution">
    <text evidence="6">The sequence shown here is derived from an EMBL/GenBank/DDBJ whole genome shotgun (WGS) entry which is preliminary data.</text>
</comment>
<dbReference type="FunFam" id="1.10.10.10:FF:000001">
    <property type="entry name" value="LysR family transcriptional regulator"/>
    <property type="match status" value="1"/>
</dbReference>
<dbReference type="Pfam" id="PF03466">
    <property type="entry name" value="LysR_substrate"/>
    <property type="match status" value="1"/>
</dbReference>
<gene>
    <name evidence="6" type="ORF">IAA08_01000</name>
</gene>
<evidence type="ECO:0000313" key="6">
    <source>
        <dbReference type="EMBL" id="HIZ06494.1"/>
    </source>
</evidence>
<feature type="domain" description="HTH lysR-type" evidence="5">
    <location>
        <begin position="1"/>
        <end position="58"/>
    </location>
</feature>
<reference evidence="6" key="1">
    <citation type="journal article" date="2021" name="PeerJ">
        <title>Extensive microbial diversity within the chicken gut microbiome revealed by metagenomics and culture.</title>
        <authorList>
            <person name="Gilroy R."/>
            <person name="Ravi A."/>
            <person name="Getino M."/>
            <person name="Pursley I."/>
            <person name="Horton D.L."/>
            <person name="Alikhan N.F."/>
            <person name="Baker D."/>
            <person name="Gharbi K."/>
            <person name="Hall N."/>
            <person name="Watson M."/>
            <person name="Adriaenssens E.M."/>
            <person name="Foster-Nyarko E."/>
            <person name="Jarju S."/>
            <person name="Secka A."/>
            <person name="Antonio M."/>
            <person name="Oren A."/>
            <person name="Chaudhuri R.R."/>
            <person name="La Ragione R."/>
            <person name="Hildebrand F."/>
            <person name="Pallen M.J."/>
        </authorList>
    </citation>
    <scope>NUCLEOTIDE SEQUENCE</scope>
    <source>
        <strain evidence="6">CHK192-9172</strain>
    </source>
</reference>
<dbReference type="InterPro" id="IPR036388">
    <property type="entry name" value="WH-like_DNA-bd_sf"/>
</dbReference>
<dbReference type="Gene3D" id="3.40.190.10">
    <property type="entry name" value="Periplasmic binding protein-like II"/>
    <property type="match status" value="2"/>
</dbReference>
<proteinExistence type="inferred from homology"/>
<dbReference type="SUPFAM" id="SSF53850">
    <property type="entry name" value="Periplasmic binding protein-like II"/>
    <property type="match status" value="1"/>
</dbReference>
<evidence type="ECO:0000313" key="7">
    <source>
        <dbReference type="Proteomes" id="UP000824024"/>
    </source>
</evidence>
<dbReference type="InterPro" id="IPR036390">
    <property type="entry name" value="WH_DNA-bd_sf"/>
</dbReference>
<evidence type="ECO:0000256" key="1">
    <source>
        <dbReference type="ARBA" id="ARBA00009437"/>
    </source>
</evidence>
<protein>
    <submittedName>
        <fullName evidence="6">LysR family transcriptional regulator</fullName>
    </submittedName>
</protein>
<name>A0A9D2D0Y7_9FIRM</name>
<dbReference type="Pfam" id="PF00126">
    <property type="entry name" value="HTH_1"/>
    <property type="match status" value="1"/>
</dbReference>
<dbReference type="GO" id="GO:0003700">
    <property type="term" value="F:DNA-binding transcription factor activity"/>
    <property type="evidence" value="ECO:0007669"/>
    <property type="project" value="InterPro"/>
</dbReference>
<dbReference type="InterPro" id="IPR005119">
    <property type="entry name" value="LysR_subst-bd"/>
</dbReference>
<dbReference type="PANTHER" id="PTHR30346">
    <property type="entry name" value="TRANSCRIPTIONAL DUAL REGULATOR HCAR-RELATED"/>
    <property type="match status" value="1"/>
</dbReference>
<dbReference type="CDD" id="cd08414">
    <property type="entry name" value="PBP2_LTTR_aromatics_like"/>
    <property type="match status" value="1"/>
</dbReference>
<evidence type="ECO:0000256" key="3">
    <source>
        <dbReference type="ARBA" id="ARBA00023125"/>
    </source>
</evidence>
<keyword evidence="3" id="KW-0238">DNA-binding</keyword>
<dbReference type="PROSITE" id="PS50931">
    <property type="entry name" value="HTH_LYSR"/>
    <property type="match status" value="1"/>
</dbReference>
<keyword evidence="2" id="KW-0805">Transcription regulation</keyword>
<organism evidence="6 7">
    <name type="scientific">Candidatus Eubacterium avistercoris</name>
    <dbReference type="NCBI Taxonomy" id="2838567"/>
    <lineage>
        <taxon>Bacteria</taxon>
        <taxon>Bacillati</taxon>
        <taxon>Bacillota</taxon>
        <taxon>Clostridia</taxon>
        <taxon>Eubacteriales</taxon>
        <taxon>Eubacteriaceae</taxon>
        <taxon>Eubacterium</taxon>
    </lineage>
</organism>
<dbReference type="Gene3D" id="1.10.10.10">
    <property type="entry name" value="Winged helix-like DNA-binding domain superfamily/Winged helix DNA-binding domain"/>
    <property type="match status" value="1"/>
</dbReference>
<sequence>MDTQQIKSFLTAAKCLNFTEAASQLFISQPTLSRQILNMEKELNMQLFIRRQKSVQLTPAGAFLYDKLSALYHEYTDIIHMAQIKAAGYSDIFRIGILDGHDVNALFPNLMKNCFDKYPNVQISLTRGSFHVLTDSLYNGSVDLIFTLLFDIDKKEQLSFLKVKSLLDVIVMPKTHPLASRDEISLADLADEQIFLISPEDSSEAASRYLSYCHSLGFFPKFRYAPNLETEMLWAEAGLGIALINDYNILAYHPGLKILPVREFQNNPDTDLVAAWHSGSQKPFLKNFLKELKEAIRS</sequence>
<dbReference type="EMBL" id="DXCH01000029">
    <property type="protein sequence ID" value="HIZ06494.1"/>
    <property type="molecule type" value="Genomic_DNA"/>
</dbReference>
<dbReference type="PANTHER" id="PTHR30346:SF0">
    <property type="entry name" value="HCA OPERON TRANSCRIPTIONAL ACTIVATOR HCAR"/>
    <property type="match status" value="1"/>
</dbReference>
<dbReference type="AlphaFoldDB" id="A0A9D2D0Y7"/>
<reference evidence="6" key="2">
    <citation type="submission" date="2021-04" db="EMBL/GenBank/DDBJ databases">
        <authorList>
            <person name="Gilroy R."/>
        </authorList>
    </citation>
    <scope>NUCLEOTIDE SEQUENCE</scope>
    <source>
        <strain evidence="6">CHK192-9172</strain>
    </source>
</reference>
<comment type="similarity">
    <text evidence="1">Belongs to the LysR transcriptional regulatory family.</text>
</comment>